<dbReference type="SUPFAM" id="SSF160191">
    <property type="entry name" value="YcgL-like"/>
    <property type="match status" value="1"/>
</dbReference>
<sequence>MQAYVYKSRRKADTFVFLAARDDFARLPEVLRAQLGELAFVLELALTPDRRLAQSDPQLVRANLATRGFHVQFPPTAVVAANLPGEWDLD</sequence>
<organism evidence="3 4">
    <name type="scientific">Pseudoxanthomonas kaohsiungensis</name>
    <dbReference type="NCBI Taxonomy" id="283923"/>
    <lineage>
        <taxon>Bacteria</taxon>
        <taxon>Pseudomonadati</taxon>
        <taxon>Pseudomonadota</taxon>
        <taxon>Gammaproteobacteria</taxon>
        <taxon>Lysobacterales</taxon>
        <taxon>Lysobacteraceae</taxon>
        <taxon>Pseudoxanthomonas</taxon>
    </lineage>
</organism>
<evidence type="ECO:0000313" key="3">
    <source>
        <dbReference type="EMBL" id="MFD1044021.1"/>
    </source>
</evidence>
<dbReference type="PROSITE" id="PS51648">
    <property type="entry name" value="YCGL"/>
    <property type="match status" value="1"/>
</dbReference>
<comment type="caution">
    <text evidence="3">The sequence shown here is derived from an EMBL/GenBank/DDBJ whole genome shotgun (WGS) entry which is preliminary data.</text>
</comment>
<dbReference type="Pfam" id="PF05166">
    <property type="entry name" value="YcgL"/>
    <property type="match status" value="1"/>
</dbReference>
<dbReference type="HAMAP" id="MF_01866">
    <property type="entry name" value="UPF0745"/>
    <property type="match status" value="1"/>
</dbReference>
<accession>A0ABW3M217</accession>
<dbReference type="Gene3D" id="3.10.510.20">
    <property type="entry name" value="YcgL domain"/>
    <property type="match status" value="1"/>
</dbReference>
<proteinExistence type="inferred from homology"/>
<dbReference type="InterPro" id="IPR027354">
    <property type="entry name" value="YcgL_dom"/>
</dbReference>
<reference evidence="4" key="1">
    <citation type="journal article" date="2019" name="Int. J. Syst. Evol. Microbiol.">
        <title>The Global Catalogue of Microorganisms (GCM) 10K type strain sequencing project: providing services to taxonomists for standard genome sequencing and annotation.</title>
        <authorList>
            <consortium name="The Broad Institute Genomics Platform"/>
            <consortium name="The Broad Institute Genome Sequencing Center for Infectious Disease"/>
            <person name="Wu L."/>
            <person name="Ma J."/>
        </authorList>
    </citation>
    <scope>NUCLEOTIDE SEQUENCE [LARGE SCALE GENOMIC DNA]</scope>
    <source>
        <strain evidence="4">CCUG 55854</strain>
    </source>
</reference>
<evidence type="ECO:0000259" key="2">
    <source>
        <dbReference type="PROSITE" id="PS51648"/>
    </source>
</evidence>
<keyword evidence="4" id="KW-1185">Reference proteome</keyword>
<evidence type="ECO:0000313" key="4">
    <source>
        <dbReference type="Proteomes" id="UP001597033"/>
    </source>
</evidence>
<dbReference type="Proteomes" id="UP001597033">
    <property type="component" value="Unassembled WGS sequence"/>
</dbReference>
<dbReference type="InterPro" id="IPR038068">
    <property type="entry name" value="YcgL-like_sf"/>
</dbReference>
<dbReference type="PANTHER" id="PTHR38109:SF1">
    <property type="entry name" value="PROTEIN YCGL"/>
    <property type="match status" value="1"/>
</dbReference>
<gene>
    <name evidence="3" type="ORF">ACFQ2N_16855</name>
</gene>
<dbReference type="EMBL" id="JBHTKN010000019">
    <property type="protein sequence ID" value="MFD1044021.1"/>
    <property type="molecule type" value="Genomic_DNA"/>
</dbReference>
<dbReference type="RefSeq" id="WP_162378186.1">
    <property type="nucleotide sequence ID" value="NZ_JBHTKN010000019.1"/>
</dbReference>
<dbReference type="PANTHER" id="PTHR38109">
    <property type="entry name" value="PROTEIN YCGL"/>
    <property type="match status" value="1"/>
</dbReference>
<name>A0ABW3M217_9GAMM</name>
<evidence type="ECO:0000256" key="1">
    <source>
        <dbReference type="HAMAP-Rule" id="MF_01866"/>
    </source>
</evidence>
<feature type="domain" description="YcgL" evidence="2">
    <location>
        <begin position="1"/>
        <end position="84"/>
    </location>
</feature>
<protein>
    <recommendedName>
        <fullName evidence="1">YcgL domain-containing protein ACFQ2N_16855</fullName>
    </recommendedName>
</protein>